<gene>
    <name evidence="1" type="ORF">O6H91_18G066200</name>
</gene>
<keyword evidence="2" id="KW-1185">Reference proteome</keyword>
<dbReference type="EMBL" id="CM055109">
    <property type="protein sequence ID" value="KAJ7523878.1"/>
    <property type="molecule type" value="Genomic_DNA"/>
</dbReference>
<proteinExistence type="predicted"/>
<accession>A0ACC2B274</accession>
<comment type="caution">
    <text evidence="1">The sequence shown here is derived from an EMBL/GenBank/DDBJ whole genome shotgun (WGS) entry which is preliminary data.</text>
</comment>
<evidence type="ECO:0000313" key="1">
    <source>
        <dbReference type="EMBL" id="KAJ7523878.1"/>
    </source>
</evidence>
<sequence>MAIFSNPEVNVRRFAASRRIKLGAFLLRFLAFVLCAAAVIAMVTSREHKRVPVAIPGLRSNVGFDRTADYGYSKAFTYIITAATISAAYALLQGARSLSSFYLGLETGGECFSWFTLLGDQVMTYLLLAAGAASTEVVYVGENGIRPTATWIALCVIFSKFCKHVVASIIFTFLATIVFSISTILSAYELFHRYG</sequence>
<organism evidence="1 2">
    <name type="scientific">Diphasiastrum complanatum</name>
    <name type="common">Issler's clubmoss</name>
    <name type="synonym">Lycopodium complanatum</name>
    <dbReference type="NCBI Taxonomy" id="34168"/>
    <lineage>
        <taxon>Eukaryota</taxon>
        <taxon>Viridiplantae</taxon>
        <taxon>Streptophyta</taxon>
        <taxon>Embryophyta</taxon>
        <taxon>Tracheophyta</taxon>
        <taxon>Lycopodiopsida</taxon>
        <taxon>Lycopodiales</taxon>
        <taxon>Lycopodiaceae</taxon>
        <taxon>Lycopodioideae</taxon>
        <taxon>Diphasiastrum</taxon>
    </lineage>
</organism>
<reference evidence="2" key="1">
    <citation type="journal article" date="2024" name="Proc. Natl. Acad. Sci. U.S.A.">
        <title>Extraordinary preservation of gene collinearity over three hundred million years revealed in homosporous lycophytes.</title>
        <authorList>
            <person name="Li C."/>
            <person name="Wickell D."/>
            <person name="Kuo L.Y."/>
            <person name="Chen X."/>
            <person name="Nie B."/>
            <person name="Liao X."/>
            <person name="Peng D."/>
            <person name="Ji J."/>
            <person name="Jenkins J."/>
            <person name="Williams M."/>
            <person name="Shu S."/>
            <person name="Plott C."/>
            <person name="Barry K."/>
            <person name="Rajasekar S."/>
            <person name="Grimwood J."/>
            <person name="Han X."/>
            <person name="Sun S."/>
            <person name="Hou Z."/>
            <person name="He W."/>
            <person name="Dai G."/>
            <person name="Sun C."/>
            <person name="Schmutz J."/>
            <person name="Leebens-Mack J.H."/>
            <person name="Li F.W."/>
            <person name="Wang L."/>
        </authorList>
    </citation>
    <scope>NUCLEOTIDE SEQUENCE [LARGE SCALE GENOMIC DNA]</scope>
    <source>
        <strain evidence="2">cv. PW_Plant_1</strain>
    </source>
</reference>
<evidence type="ECO:0000313" key="2">
    <source>
        <dbReference type="Proteomes" id="UP001162992"/>
    </source>
</evidence>
<protein>
    <submittedName>
        <fullName evidence="1">Uncharacterized protein</fullName>
    </submittedName>
</protein>
<dbReference type="Proteomes" id="UP001162992">
    <property type="component" value="Chromosome 18"/>
</dbReference>
<name>A0ACC2B274_DIPCM</name>